<dbReference type="PANTHER" id="PTHR14969">
    <property type="entry name" value="SPHINGOSINE-1-PHOSPHATE PHOSPHOHYDROLASE"/>
    <property type="match status" value="1"/>
</dbReference>
<evidence type="ECO:0000259" key="2">
    <source>
        <dbReference type="SMART" id="SM00014"/>
    </source>
</evidence>
<dbReference type="Gene3D" id="1.20.144.10">
    <property type="entry name" value="Phosphatidic acid phosphatase type 2/haloperoxidase"/>
    <property type="match status" value="1"/>
</dbReference>
<feature type="transmembrane region" description="Helical" evidence="1">
    <location>
        <begin position="124"/>
        <end position="145"/>
    </location>
</feature>
<feature type="domain" description="Phosphatidic acid phosphatase type 2/haloperoxidase" evidence="2">
    <location>
        <begin position="84"/>
        <end position="195"/>
    </location>
</feature>
<feature type="transmembrane region" description="Helical" evidence="1">
    <location>
        <begin position="7"/>
        <end position="30"/>
    </location>
</feature>
<reference evidence="3 4" key="1">
    <citation type="submission" date="2018-12" db="EMBL/GenBank/DDBJ databases">
        <authorList>
            <person name="Meng J."/>
        </authorList>
    </citation>
    <scope>NUCLEOTIDE SEQUENCE [LARGE SCALE GENOMIC DNA]</scope>
    <source>
        <strain evidence="3 4">HT111-2</strain>
    </source>
</reference>
<comment type="caution">
    <text evidence="3">The sequence shown here is derived from an EMBL/GenBank/DDBJ whole genome shotgun (WGS) entry which is preliminary data.</text>
</comment>
<dbReference type="InterPro" id="IPR036938">
    <property type="entry name" value="PAP2/HPO_sf"/>
</dbReference>
<feature type="transmembrane region" description="Helical" evidence="1">
    <location>
        <begin position="152"/>
        <end position="174"/>
    </location>
</feature>
<dbReference type="InterPro" id="IPR000326">
    <property type="entry name" value="PAP2/HPO"/>
</dbReference>
<dbReference type="Proteomes" id="UP000288291">
    <property type="component" value="Unassembled WGS sequence"/>
</dbReference>
<feature type="transmembrane region" description="Helical" evidence="1">
    <location>
        <begin position="180"/>
        <end position="198"/>
    </location>
</feature>
<accession>A0A437SWD2</accession>
<dbReference type="AlphaFoldDB" id="A0A437SWD2"/>
<evidence type="ECO:0000313" key="4">
    <source>
        <dbReference type="Proteomes" id="UP000288291"/>
    </source>
</evidence>
<keyword evidence="1" id="KW-1133">Transmembrane helix</keyword>
<proteinExistence type="predicted"/>
<keyword evidence="1" id="KW-0812">Transmembrane</keyword>
<dbReference type="RefSeq" id="WP_103661279.1">
    <property type="nucleotide sequence ID" value="NZ_ML136876.1"/>
</dbReference>
<dbReference type="SMART" id="SM00014">
    <property type="entry name" value="acidPPc"/>
    <property type="match status" value="1"/>
</dbReference>
<feature type="transmembrane region" description="Helical" evidence="1">
    <location>
        <begin position="82"/>
        <end position="104"/>
    </location>
</feature>
<name>A0A437SWD2_9LACO</name>
<dbReference type="EMBL" id="RXIA01000007">
    <property type="protein sequence ID" value="RVU71137.1"/>
    <property type="molecule type" value="Genomic_DNA"/>
</dbReference>
<dbReference type="Pfam" id="PF01569">
    <property type="entry name" value="PAP2"/>
    <property type="match status" value="1"/>
</dbReference>
<organism evidence="3 4">
    <name type="scientific">Lactobacillus xujianguonis</name>
    <dbReference type="NCBI Taxonomy" id="2495899"/>
    <lineage>
        <taxon>Bacteria</taxon>
        <taxon>Bacillati</taxon>
        <taxon>Bacillota</taxon>
        <taxon>Bacilli</taxon>
        <taxon>Lactobacillales</taxon>
        <taxon>Lactobacillaceae</taxon>
        <taxon>Lactobacillus</taxon>
    </lineage>
</organism>
<dbReference type="PANTHER" id="PTHR14969:SF13">
    <property type="entry name" value="AT30094P"/>
    <property type="match status" value="1"/>
</dbReference>
<protein>
    <submittedName>
        <fullName evidence="3">Phosphatase PAP2 family protein</fullName>
    </submittedName>
</protein>
<feature type="transmembrane region" description="Helical" evidence="1">
    <location>
        <begin position="50"/>
        <end position="75"/>
    </location>
</feature>
<evidence type="ECO:0000256" key="1">
    <source>
        <dbReference type="SAM" id="Phobius"/>
    </source>
</evidence>
<evidence type="ECO:0000313" key="3">
    <source>
        <dbReference type="EMBL" id="RVU71137.1"/>
    </source>
</evidence>
<dbReference type="CDD" id="cd03392">
    <property type="entry name" value="PAP2_like_2"/>
    <property type="match status" value="1"/>
</dbReference>
<gene>
    <name evidence="3" type="ORF">EJK17_03815</name>
</gene>
<sequence length="210" mass="24076">MMKKNYTAIGIGLPLTLILAFSIVLHASWVNHVDHFFQQLVHFSPNLQGIMLKISFLASPKMDLVWMLIIVIILWIKHQKPLALNLLVLLISADAVGWVIKHLIQRARPIQHLAIDDGFSFPSGHTLGLSILVLWFIMIFLPVFLKNKTTRIWVDILLAVILVIEMISRVYLYAHYPTDVCGSVLVSWTWIGVVELLWQKFTPRTSKNNF</sequence>
<dbReference type="SUPFAM" id="SSF48317">
    <property type="entry name" value="Acid phosphatase/Vanadium-dependent haloperoxidase"/>
    <property type="match status" value="1"/>
</dbReference>
<keyword evidence="4" id="KW-1185">Reference proteome</keyword>
<keyword evidence="1" id="KW-0472">Membrane</keyword>